<sequence length="75" mass="8476">MPSITQVMTQGDEIDRDRIRQGQFPLAFTPRISIGNPMERLTRGESDSISHIIGNQFGFKLPPQRGVLQFFGKSK</sequence>
<reference evidence="1" key="1">
    <citation type="journal article" date="2015" name="Nature">
        <title>Complex archaea that bridge the gap between prokaryotes and eukaryotes.</title>
        <authorList>
            <person name="Spang A."/>
            <person name="Saw J.H."/>
            <person name="Jorgensen S.L."/>
            <person name="Zaremba-Niedzwiedzka K."/>
            <person name="Martijn J."/>
            <person name="Lind A.E."/>
            <person name="van Eijk R."/>
            <person name="Schleper C."/>
            <person name="Guy L."/>
            <person name="Ettema T.J."/>
        </authorList>
    </citation>
    <scope>NUCLEOTIDE SEQUENCE</scope>
</reference>
<accession>A0A0F9IPW3</accession>
<comment type="caution">
    <text evidence="1">The sequence shown here is derived from an EMBL/GenBank/DDBJ whole genome shotgun (WGS) entry which is preliminary data.</text>
</comment>
<dbReference type="EMBL" id="LAZR01011880">
    <property type="protein sequence ID" value="KKM55811.1"/>
    <property type="molecule type" value="Genomic_DNA"/>
</dbReference>
<proteinExistence type="predicted"/>
<protein>
    <submittedName>
        <fullName evidence="1">Uncharacterized protein</fullName>
    </submittedName>
</protein>
<evidence type="ECO:0000313" key="1">
    <source>
        <dbReference type="EMBL" id="KKM55811.1"/>
    </source>
</evidence>
<dbReference type="AlphaFoldDB" id="A0A0F9IPW3"/>
<organism evidence="1">
    <name type="scientific">marine sediment metagenome</name>
    <dbReference type="NCBI Taxonomy" id="412755"/>
    <lineage>
        <taxon>unclassified sequences</taxon>
        <taxon>metagenomes</taxon>
        <taxon>ecological metagenomes</taxon>
    </lineage>
</organism>
<gene>
    <name evidence="1" type="ORF">LCGC14_1552300</name>
</gene>
<name>A0A0F9IPW3_9ZZZZ</name>